<evidence type="ECO:0000313" key="4">
    <source>
        <dbReference type="Proteomes" id="UP000655225"/>
    </source>
</evidence>
<feature type="chain" id="PRO_5032624080" evidence="2">
    <location>
        <begin position="23"/>
        <end position="86"/>
    </location>
</feature>
<dbReference type="AlphaFoldDB" id="A0A834YR49"/>
<keyword evidence="2" id="KW-0732">Signal</keyword>
<accession>A0A834YR49</accession>
<gene>
    <name evidence="3" type="ORF">HHK36_021238</name>
</gene>
<feature type="compositionally biased region" description="Pro residues" evidence="1">
    <location>
        <begin position="49"/>
        <end position="61"/>
    </location>
</feature>
<reference evidence="3 4" key="1">
    <citation type="submission" date="2020-04" db="EMBL/GenBank/DDBJ databases">
        <title>Plant Genome Project.</title>
        <authorList>
            <person name="Zhang R.-G."/>
        </authorList>
    </citation>
    <scope>NUCLEOTIDE SEQUENCE [LARGE SCALE GENOMIC DNA]</scope>
    <source>
        <strain evidence="3">YNK0</strain>
        <tissue evidence="3">Leaf</tissue>
    </source>
</reference>
<feature type="region of interest" description="Disordered" evidence="1">
    <location>
        <begin position="42"/>
        <end position="86"/>
    </location>
</feature>
<comment type="caution">
    <text evidence="3">The sequence shown here is derived from an EMBL/GenBank/DDBJ whole genome shotgun (WGS) entry which is preliminary data.</text>
</comment>
<evidence type="ECO:0000313" key="3">
    <source>
        <dbReference type="EMBL" id="KAF8392997.1"/>
    </source>
</evidence>
<feature type="compositionally biased region" description="Polar residues" evidence="1">
    <location>
        <begin position="65"/>
        <end position="86"/>
    </location>
</feature>
<evidence type="ECO:0000256" key="2">
    <source>
        <dbReference type="SAM" id="SignalP"/>
    </source>
</evidence>
<feature type="signal peptide" evidence="2">
    <location>
        <begin position="1"/>
        <end position="22"/>
    </location>
</feature>
<proteinExistence type="predicted"/>
<protein>
    <submittedName>
        <fullName evidence="3">Uncharacterized protein</fullName>
    </submittedName>
</protein>
<keyword evidence="4" id="KW-1185">Reference proteome</keyword>
<evidence type="ECO:0000256" key="1">
    <source>
        <dbReference type="SAM" id="MobiDB-lite"/>
    </source>
</evidence>
<organism evidence="3 4">
    <name type="scientific">Tetracentron sinense</name>
    <name type="common">Spur-leaf</name>
    <dbReference type="NCBI Taxonomy" id="13715"/>
    <lineage>
        <taxon>Eukaryota</taxon>
        <taxon>Viridiplantae</taxon>
        <taxon>Streptophyta</taxon>
        <taxon>Embryophyta</taxon>
        <taxon>Tracheophyta</taxon>
        <taxon>Spermatophyta</taxon>
        <taxon>Magnoliopsida</taxon>
        <taxon>Trochodendrales</taxon>
        <taxon>Trochodendraceae</taxon>
        <taxon>Tetracentron</taxon>
    </lineage>
</organism>
<dbReference type="EMBL" id="JABCRI010000015">
    <property type="protein sequence ID" value="KAF8392997.1"/>
    <property type="molecule type" value="Genomic_DNA"/>
</dbReference>
<dbReference type="Proteomes" id="UP000655225">
    <property type="component" value="Unassembled WGS sequence"/>
</dbReference>
<name>A0A834YR49_TETSI</name>
<sequence>MQNSMKRPLFLISLFIFLGVSGIISQARTFPESPCNGLMVIKDYEKPSRPPPPAPTAPPNHPTTCLTNPLSQASSPARINPYLVTS</sequence>